<gene>
    <name evidence="3" type="ORF">H6G03_34050</name>
</gene>
<dbReference type="SUPFAM" id="SSF56747">
    <property type="entry name" value="Prim-pol domain"/>
    <property type="match status" value="1"/>
</dbReference>
<keyword evidence="4" id="KW-1185">Reference proteome</keyword>
<feature type="compositionally biased region" description="Polar residues" evidence="1">
    <location>
        <begin position="1080"/>
        <end position="1095"/>
    </location>
</feature>
<reference evidence="3" key="2">
    <citation type="submission" date="2020-08" db="EMBL/GenBank/DDBJ databases">
        <authorList>
            <person name="Chen M."/>
            <person name="Teng W."/>
            <person name="Zhao L."/>
            <person name="Hu C."/>
            <person name="Zhou Y."/>
            <person name="Han B."/>
            <person name="Song L."/>
            <person name="Shu W."/>
        </authorList>
    </citation>
    <scope>NUCLEOTIDE SEQUENCE</scope>
    <source>
        <strain evidence="3">FACHB-1375</strain>
    </source>
</reference>
<reference evidence="3" key="1">
    <citation type="journal article" date="2015" name="ISME J.">
        <title>Draft Genome Sequence of Streptomyces incarnatus NRRL8089, which Produces the Nucleoside Antibiotic Sinefungin.</title>
        <authorList>
            <person name="Oshima K."/>
            <person name="Hattori M."/>
            <person name="Shimizu H."/>
            <person name="Fukuda K."/>
            <person name="Nemoto M."/>
            <person name="Inagaki K."/>
            <person name="Tamura T."/>
        </authorList>
    </citation>
    <scope>NUCLEOTIDE SEQUENCE</scope>
    <source>
        <strain evidence="3">FACHB-1375</strain>
    </source>
</reference>
<feature type="region of interest" description="Disordered" evidence="1">
    <location>
        <begin position="241"/>
        <end position="262"/>
    </location>
</feature>
<name>A0A926VLD6_9CYAN</name>
<dbReference type="Pfam" id="PF09250">
    <property type="entry name" value="Prim-Pol"/>
    <property type="match status" value="1"/>
</dbReference>
<sequence length="1181" mass="130775">MGGNWLMDGNFDRCQAISPNPDLLEVIDWLRHHNYPALPVAPVQDARLYHKVVKASTKNETWEYCPLDDNLQPIPLYTGKNPSYLDREGKPHLINHSQYQKRLPNERELKQWFANPTNGIGTLGGWNDTIWLDFDTKHFDSDEAYSTAIALLLETYPQLQQTWLERTQSNGWRIGVRVLQTPNFTNFALSPDGKHVGEALGAGRFTVLAPTIGPSGNPYRAIVRALPVEVESLKAIGIHPCSTSKKQARSPERPNPTPSAIPGSIPLNMLCSDFTRSVLKGEDPCGDRSQSLATALADWYGWENYCRDYSIDYSGNAESLAREAGTALGLDADRIERIIKTVNKATCTPAAYRKGGDVSCWKKIRRLDPATYEAACPSHIKEELAARWQQHDPNSSARQKQEKNVHLEPPNQWFAPESHNGEIGLWKTETISKMQFLAVTGETTPALDAKGQQITEKIRKFLPLCDFDFTIERELAGEPGGYILQVKRSTDGWQKRVVISSSDCKRAVDFELAIEKGMGVDVSCNLKTDQLKALLRERRLAYRYREGITYQLANRVGKQDNGIWVFKDGQFKPDGTPTTEEETGVCWNPNLGACEKGLDEIKSPKIAPPNPEALPQLVAAMRQFFGSNFLPAFFVLGYCAAAAHFQTIIEIEGRFPILNTYGPHGGGKTIAVECGLSLFGHEWISGAIVGDISPSALWEQGKLCGSLPICLDDPPDKIYDELEQWIRNWYNATARKRRWNVQQPHCALIVNSNKACGEKLPATLSRLIRLWIPVAKDAVPHAWNQLKKAQRQASGAFTSIIKLGYPQQEVNELTAELIQHLPLAHDRVAPSLALIGVYTMKLAALAGINPDEVKQYLINVLCPNANDEESSQDALTHFLGVMMTAQAENLLGGWNLRRCDDQFGCCRTIAIEVGVFDLLKENFDLPYSKKVIKTLIEQAGGKTRSTQWLDESKDLSQTYARALLFGRSPSQSNPQNKPPLPAPPPKKKRRCWEIPAILAAEYIQLDDPQEPAPPEGEPIDRTDGTNGTTQNQLEPNSGSSMEAYQINSSASQTSTEPSDLENNHPKTAGAINSAPGVASQIPSSDSQKNEGNFSSEMVPAEIPTTPGFDLEPKNGSKDSSLNENLMPYLKAMASVGTPEELASFLECMANLTSQEQEAVWLAAPVEVINQLEQLGFDISPG</sequence>
<feature type="region of interest" description="Disordered" evidence="1">
    <location>
        <begin position="1004"/>
        <end position="1119"/>
    </location>
</feature>
<comment type="caution">
    <text evidence="3">The sequence shown here is derived from an EMBL/GenBank/DDBJ whole genome shotgun (WGS) entry which is preliminary data.</text>
</comment>
<feature type="region of interest" description="Disordered" evidence="1">
    <location>
        <begin position="966"/>
        <end position="988"/>
    </location>
</feature>
<evidence type="ECO:0000256" key="1">
    <source>
        <dbReference type="SAM" id="MobiDB-lite"/>
    </source>
</evidence>
<evidence type="ECO:0000313" key="4">
    <source>
        <dbReference type="Proteomes" id="UP000641646"/>
    </source>
</evidence>
<evidence type="ECO:0000259" key="2">
    <source>
        <dbReference type="Pfam" id="PF09250"/>
    </source>
</evidence>
<evidence type="ECO:0000313" key="3">
    <source>
        <dbReference type="EMBL" id="MBD2186026.1"/>
    </source>
</evidence>
<dbReference type="AlphaFoldDB" id="A0A926VLD6"/>
<dbReference type="EMBL" id="JACJPW010000160">
    <property type="protein sequence ID" value="MBD2186026.1"/>
    <property type="molecule type" value="Genomic_DNA"/>
</dbReference>
<feature type="compositionally biased region" description="Polar residues" evidence="1">
    <location>
        <begin position="1024"/>
        <end position="1057"/>
    </location>
</feature>
<dbReference type="InterPro" id="IPR015330">
    <property type="entry name" value="DNA_primase/pol_bifunc_N"/>
</dbReference>
<dbReference type="RefSeq" id="WP_190474935.1">
    <property type="nucleotide sequence ID" value="NZ_JACJPW010000160.1"/>
</dbReference>
<accession>A0A926VLD6</accession>
<feature type="domain" description="DNA primase/polymerase bifunctional N-terminal" evidence="2">
    <location>
        <begin position="76"/>
        <end position="224"/>
    </location>
</feature>
<organism evidence="3 4">
    <name type="scientific">Aerosakkonema funiforme FACHB-1375</name>
    <dbReference type="NCBI Taxonomy" id="2949571"/>
    <lineage>
        <taxon>Bacteria</taxon>
        <taxon>Bacillati</taxon>
        <taxon>Cyanobacteriota</taxon>
        <taxon>Cyanophyceae</taxon>
        <taxon>Oscillatoriophycideae</taxon>
        <taxon>Aerosakkonematales</taxon>
        <taxon>Aerosakkonemataceae</taxon>
        <taxon>Aerosakkonema</taxon>
    </lineage>
</organism>
<protein>
    <submittedName>
        <fullName evidence="3">Bifunctional DNA primase/polymerase</fullName>
    </submittedName>
</protein>
<dbReference type="Proteomes" id="UP000641646">
    <property type="component" value="Unassembled WGS sequence"/>
</dbReference>
<proteinExistence type="predicted"/>